<keyword evidence="6" id="KW-0819">tRNA processing</keyword>
<evidence type="ECO:0000256" key="3">
    <source>
        <dbReference type="ARBA" id="ARBA00012584"/>
    </source>
</evidence>
<name>A0A0G0JIR5_9BACT</name>
<dbReference type="STRING" id="1619046.US42_C0003G0038"/>
<evidence type="ECO:0000256" key="6">
    <source>
        <dbReference type="ARBA" id="ARBA00022694"/>
    </source>
</evidence>
<keyword evidence="7" id="KW-0548">Nucleotidyltransferase</keyword>
<evidence type="ECO:0000259" key="12">
    <source>
        <dbReference type="PROSITE" id="PS51163"/>
    </source>
</evidence>
<feature type="domain" description="YrdC-like" evidence="12">
    <location>
        <begin position="3"/>
        <end position="227"/>
    </location>
</feature>
<dbReference type="PROSITE" id="PS51163">
    <property type="entry name" value="YRDC"/>
    <property type="match status" value="1"/>
</dbReference>
<proteinExistence type="inferred from homology"/>
<accession>A0A0G0JIR5</accession>
<evidence type="ECO:0000256" key="7">
    <source>
        <dbReference type="ARBA" id="ARBA00022695"/>
    </source>
</evidence>
<evidence type="ECO:0000256" key="9">
    <source>
        <dbReference type="ARBA" id="ARBA00022840"/>
    </source>
</evidence>
<evidence type="ECO:0000256" key="5">
    <source>
        <dbReference type="ARBA" id="ARBA00022679"/>
    </source>
</evidence>
<dbReference type="PANTHER" id="PTHR17490:SF16">
    <property type="entry name" value="THREONYLCARBAMOYL-AMP SYNTHASE"/>
    <property type="match status" value="1"/>
</dbReference>
<organism evidence="13 14">
    <name type="scientific">Candidatus Magasanikbacteria bacterium GW2011_GWC2_37_14</name>
    <dbReference type="NCBI Taxonomy" id="1619046"/>
    <lineage>
        <taxon>Bacteria</taxon>
        <taxon>Candidatus Magasanikiibacteriota</taxon>
    </lineage>
</organism>
<dbReference type="GO" id="GO:0032259">
    <property type="term" value="P:methylation"/>
    <property type="evidence" value="ECO:0007669"/>
    <property type="project" value="UniProtKB-KW"/>
</dbReference>
<evidence type="ECO:0000256" key="8">
    <source>
        <dbReference type="ARBA" id="ARBA00022741"/>
    </source>
</evidence>
<evidence type="ECO:0000256" key="4">
    <source>
        <dbReference type="ARBA" id="ARBA00022490"/>
    </source>
</evidence>
<dbReference type="GO" id="GO:0003725">
    <property type="term" value="F:double-stranded RNA binding"/>
    <property type="evidence" value="ECO:0007669"/>
    <property type="project" value="InterPro"/>
</dbReference>
<keyword evidence="9" id="KW-0067">ATP-binding</keyword>
<dbReference type="Gene3D" id="3.90.870.10">
    <property type="entry name" value="DHBP synthase"/>
    <property type="match status" value="1"/>
</dbReference>
<protein>
    <recommendedName>
        <fullName evidence="10">L-threonylcarbamoyladenylate synthase</fullName>
        <ecNumber evidence="3">2.7.7.87</ecNumber>
    </recommendedName>
    <alternativeName>
        <fullName evidence="10">L-threonylcarbamoyladenylate synthase</fullName>
    </alternativeName>
</protein>
<dbReference type="InterPro" id="IPR017945">
    <property type="entry name" value="DHBP_synth_RibB-like_a/b_dom"/>
</dbReference>
<keyword evidence="13" id="KW-0489">Methyltransferase</keyword>
<keyword evidence="8" id="KW-0547">Nucleotide-binding</keyword>
<evidence type="ECO:0000256" key="10">
    <source>
        <dbReference type="ARBA" id="ARBA00029774"/>
    </source>
</evidence>
<reference evidence="13 14" key="1">
    <citation type="journal article" date="2015" name="Nature">
        <title>rRNA introns, odd ribosomes, and small enigmatic genomes across a large radiation of phyla.</title>
        <authorList>
            <person name="Brown C.T."/>
            <person name="Hug L.A."/>
            <person name="Thomas B.C."/>
            <person name="Sharon I."/>
            <person name="Castelle C.J."/>
            <person name="Singh A."/>
            <person name="Wilkins M.J."/>
            <person name="Williams K.H."/>
            <person name="Banfield J.F."/>
        </authorList>
    </citation>
    <scope>NUCLEOTIDE SEQUENCE [LARGE SCALE GENOMIC DNA]</scope>
</reference>
<evidence type="ECO:0000313" key="13">
    <source>
        <dbReference type="EMBL" id="KKQ27981.1"/>
    </source>
</evidence>
<dbReference type="InterPro" id="IPR006070">
    <property type="entry name" value="Sua5-like_dom"/>
</dbReference>
<dbReference type="AlphaFoldDB" id="A0A0G0JIR5"/>
<comment type="caution">
    <text evidence="13">The sequence shown here is derived from an EMBL/GenBank/DDBJ whole genome shotgun (WGS) entry which is preliminary data.</text>
</comment>
<gene>
    <name evidence="13" type="ORF">US42_C0003G0038</name>
</gene>
<dbReference type="GO" id="GO:0005737">
    <property type="term" value="C:cytoplasm"/>
    <property type="evidence" value="ECO:0007669"/>
    <property type="project" value="UniProtKB-SubCell"/>
</dbReference>
<dbReference type="GO" id="GO:0008033">
    <property type="term" value="P:tRNA processing"/>
    <property type="evidence" value="ECO:0007669"/>
    <property type="project" value="UniProtKB-KW"/>
</dbReference>
<dbReference type="EMBL" id="LBSX01000003">
    <property type="protein sequence ID" value="KKQ27981.1"/>
    <property type="molecule type" value="Genomic_DNA"/>
</dbReference>
<dbReference type="PANTHER" id="PTHR17490">
    <property type="entry name" value="SUA5"/>
    <property type="match status" value="1"/>
</dbReference>
<sequence length="230" mass="25091">MNIIEKEKALDYLRSGKIIIFPTETSYGLGCDATNQQAVDKIFKIKGRRGDKPLLVIVPTIEMAKEYLEWNDLLEKIATKYWFTRRSPSEGGPGPLTVVGMSLRGSRFASADEAIPMGSPHPLLRGVRDDRLASGVVSKDKTIAVRVTNAEIPKYLSEQLGRPVVATSANLADLGDVYSGEELIKMYEGREIQPDAIINAGILPSNPPTTIVSVVGGELKVLRQGEVKVV</sequence>
<evidence type="ECO:0000313" key="14">
    <source>
        <dbReference type="Proteomes" id="UP000034849"/>
    </source>
</evidence>
<dbReference type="GO" id="GO:0006450">
    <property type="term" value="P:regulation of translational fidelity"/>
    <property type="evidence" value="ECO:0007669"/>
    <property type="project" value="TreeGrafter"/>
</dbReference>
<keyword evidence="5 13" id="KW-0808">Transferase</keyword>
<keyword evidence="4" id="KW-0963">Cytoplasm</keyword>
<dbReference type="Proteomes" id="UP000034849">
    <property type="component" value="Unassembled WGS sequence"/>
</dbReference>
<evidence type="ECO:0000256" key="2">
    <source>
        <dbReference type="ARBA" id="ARBA00007663"/>
    </source>
</evidence>
<dbReference type="EC" id="2.7.7.87" evidence="3"/>
<dbReference type="GO" id="GO:0008168">
    <property type="term" value="F:methyltransferase activity"/>
    <property type="evidence" value="ECO:0007669"/>
    <property type="project" value="UniProtKB-KW"/>
</dbReference>
<comment type="catalytic activity">
    <reaction evidence="11">
        <text>L-threonine + hydrogencarbonate + ATP = L-threonylcarbamoyladenylate + diphosphate + H2O</text>
        <dbReference type="Rhea" id="RHEA:36407"/>
        <dbReference type="ChEBI" id="CHEBI:15377"/>
        <dbReference type="ChEBI" id="CHEBI:17544"/>
        <dbReference type="ChEBI" id="CHEBI:30616"/>
        <dbReference type="ChEBI" id="CHEBI:33019"/>
        <dbReference type="ChEBI" id="CHEBI:57926"/>
        <dbReference type="ChEBI" id="CHEBI:73682"/>
        <dbReference type="EC" id="2.7.7.87"/>
    </reaction>
</comment>
<evidence type="ECO:0000256" key="1">
    <source>
        <dbReference type="ARBA" id="ARBA00004496"/>
    </source>
</evidence>
<comment type="subcellular location">
    <subcellularLocation>
        <location evidence="1">Cytoplasm</location>
    </subcellularLocation>
</comment>
<dbReference type="Pfam" id="PF01300">
    <property type="entry name" value="Sua5_yciO_yrdC"/>
    <property type="match status" value="1"/>
</dbReference>
<evidence type="ECO:0000256" key="11">
    <source>
        <dbReference type="ARBA" id="ARBA00048366"/>
    </source>
</evidence>
<dbReference type="InterPro" id="IPR050156">
    <property type="entry name" value="TC-AMP_synthase_SUA5"/>
</dbReference>
<dbReference type="GO" id="GO:0005524">
    <property type="term" value="F:ATP binding"/>
    <property type="evidence" value="ECO:0007669"/>
    <property type="project" value="UniProtKB-KW"/>
</dbReference>
<comment type="similarity">
    <text evidence="2">Belongs to the SUA5 family.</text>
</comment>
<dbReference type="GO" id="GO:0000049">
    <property type="term" value="F:tRNA binding"/>
    <property type="evidence" value="ECO:0007669"/>
    <property type="project" value="TreeGrafter"/>
</dbReference>
<dbReference type="SUPFAM" id="SSF55821">
    <property type="entry name" value="YrdC/RibB"/>
    <property type="match status" value="1"/>
</dbReference>
<dbReference type="GO" id="GO:0061710">
    <property type="term" value="F:L-threonylcarbamoyladenylate synthase"/>
    <property type="evidence" value="ECO:0007669"/>
    <property type="project" value="UniProtKB-EC"/>
</dbReference>